<protein>
    <recommendedName>
        <fullName evidence="4">DUF1189 domain-containing protein</fullName>
    </recommendedName>
</protein>
<evidence type="ECO:0000313" key="2">
    <source>
        <dbReference type="EMBL" id="GGB42925.1"/>
    </source>
</evidence>
<feature type="transmembrane region" description="Helical" evidence="1">
    <location>
        <begin position="136"/>
        <end position="155"/>
    </location>
</feature>
<dbReference type="RefSeq" id="WP_102416240.1">
    <property type="nucleotide sequence ID" value="NZ_BMJD01000014.1"/>
</dbReference>
<keyword evidence="1" id="KW-1133">Transmembrane helix</keyword>
<sequence length="165" mass="19327">MIFLEALRTSIRLPAKKAMFTLNRIGMDITVVYMFILLILVSIPSLIDRLSVSSGTAADVQLFFLLMYFFIFYYLPLVIFVFVVLSAVAYVGVLISRALYRKIRFAILWKMCAYTTTMPFLIYTVVALIIPINDNWLWLFLLYTFILMIKIIIVYPRRKKRPGRK</sequence>
<dbReference type="AlphaFoldDB" id="A0A9W5TX80"/>
<name>A0A9W5TX80_9BACI</name>
<accession>A0A9W5TX80</accession>
<dbReference type="Proteomes" id="UP000621492">
    <property type="component" value="Unassembled WGS sequence"/>
</dbReference>
<feature type="transmembrane region" description="Helical" evidence="1">
    <location>
        <begin position="21"/>
        <end position="43"/>
    </location>
</feature>
<organism evidence="2 3">
    <name type="scientific">Lentibacillus populi</name>
    <dbReference type="NCBI Taxonomy" id="1827502"/>
    <lineage>
        <taxon>Bacteria</taxon>
        <taxon>Bacillati</taxon>
        <taxon>Bacillota</taxon>
        <taxon>Bacilli</taxon>
        <taxon>Bacillales</taxon>
        <taxon>Bacillaceae</taxon>
        <taxon>Lentibacillus</taxon>
    </lineage>
</organism>
<keyword evidence="3" id="KW-1185">Reference proteome</keyword>
<dbReference type="EMBL" id="BMJD01000014">
    <property type="protein sequence ID" value="GGB42925.1"/>
    <property type="molecule type" value="Genomic_DNA"/>
</dbReference>
<reference evidence="2" key="2">
    <citation type="submission" date="2020-09" db="EMBL/GenBank/DDBJ databases">
        <authorList>
            <person name="Sun Q."/>
            <person name="Zhou Y."/>
        </authorList>
    </citation>
    <scope>NUCLEOTIDE SEQUENCE</scope>
    <source>
        <strain evidence="2">CGMCC 1.15454</strain>
    </source>
</reference>
<feature type="transmembrane region" description="Helical" evidence="1">
    <location>
        <begin position="63"/>
        <end position="95"/>
    </location>
</feature>
<reference evidence="2" key="1">
    <citation type="journal article" date="2014" name="Int. J. Syst. Evol. Microbiol.">
        <title>Complete genome sequence of Corynebacterium casei LMG S-19264T (=DSM 44701T), isolated from a smear-ripened cheese.</title>
        <authorList>
            <consortium name="US DOE Joint Genome Institute (JGI-PGF)"/>
            <person name="Walter F."/>
            <person name="Albersmeier A."/>
            <person name="Kalinowski J."/>
            <person name="Ruckert C."/>
        </authorList>
    </citation>
    <scope>NUCLEOTIDE SEQUENCE</scope>
    <source>
        <strain evidence="2">CGMCC 1.15454</strain>
    </source>
</reference>
<evidence type="ECO:0000256" key="1">
    <source>
        <dbReference type="SAM" id="Phobius"/>
    </source>
</evidence>
<keyword evidence="1" id="KW-0472">Membrane</keyword>
<proteinExistence type="predicted"/>
<comment type="caution">
    <text evidence="2">The sequence shown here is derived from an EMBL/GenBank/DDBJ whole genome shotgun (WGS) entry which is preliminary data.</text>
</comment>
<evidence type="ECO:0008006" key="4">
    <source>
        <dbReference type="Google" id="ProtNLM"/>
    </source>
</evidence>
<gene>
    <name evidence="2" type="ORF">GCM10011409_20630</name>
</gene>
<evidence type="ECO:0000313" key="3">
    <source>
        <dbReference type="Proteomes" id="UP000621492"/>
    </source>
</evidence>
<feature type="transmembrane region" description="Helical" evidence="1">
    <location>
        <begin position="107"/>
        <end position="130"/>
    </location>
</feature>
<keyword evidence="1" id="KW-0812">Transmembrane</keyword>